<dbReference type="Gene3D" id="1.10.12.10">
    <property type="entry name" value="Lyase 2-enoyl-coa Hydratase, Chain A, domain 2"/>
    <property type="match status" value="1"/>
</dbReference>
<dbReference type="PANTHER" id="PTHR43684:SF4">
    <property type="entry name" value="ENOYL-COA HYDRATASE_ISOMERASE FAMILY PROTEIN (AFU_ORTHOLOGUE AFUA_1G01890)"/>
    <property type="match status" value="1"/>
</dbReference>
<name>A0A368C992_9GAMM</name>
<dbReference type="EC" id="4.2.1.17" evidence="2"/>
<comment type="caution">
    <text evidence="2">The sequence shown here is derived from an EMBL/GenBank/DDBJ whole genome shotgun (WGS) entry which is preliminary data.</text>
</comment>
<dbReference type="EMBL" id="QOPI01000001">
    <property type="protein sequence ID" value="RCL45674.1"/>
    <property type="molecule type" value="Genomic_DNA"/>
</dbReference>
<evidence type="ECO:0000313" key="2">
    <source>
        <dbReference type="EMBL" id="RCL45674.1"/>
    </source>
</evidence>
<sequence>MEEYKTIHFQEDESIGYITLNRPEKLNAFTVTMMSEMLDAFDHIDSKDSIKAVIITGEGRAFCAGADLSSGGETFNSGFDTSDAFNADFKRDSGGILTLRMFNCLKPILIACNGDAVGIGASLQLAADIRVASTTARYGFVFAKRGIVPDACSSWFLPRIVGISKALELCFSGEIFSAEDALKFGLVNYTVEPSNLMMETKKIAYKLISNTAPVSVALTRHMIWDMSSAPSPEEAHILDSKSINSRGASEDAVEGVMSFLEKRKAKYVNKISSDMPSFFPWRKSMFKEKK</sequence>
<dbReference type="Proteomes" id="UP000252915">
    <property type="component" value="Unassembled WGS sequence"/>
</dbReference>
<dbReference type="CDD" id="cd06558">
    <property type="entry name" value="crotonase-like"/>
    <property type="match status" value="1"/>
</dbReference>
<evidence type="ECO:0000256" key="1">
    <source>
        <dbReference type="ARBA" id="ARBA00005254"/>
    </source>
</evidence>
<dbReference type="InterPro" id="IPR014748">
    <property type="entry name" value="Enoyl-CoA_hydra_C"/>
</dbReference>
<accession>A0A368C992</accession>
<proteinExistence type="inferred from homology"/>
<dbReference type="InterPro" id="IPR029045">
    <property type="entry name" value="ClpP/crotonase-like_dom_sf"/>
</dbReference>
<dbReference type="PANTHER" id="PTHR43684">
    <property type="match status" value="1"/>
</dbReference>
<dbReference type="InterPro" id="IPR051053">
    <property type="entry name" value="ECH/Chromodomain_protein"/>
</dbReference>
<dbReference type="GO" id="GO:0004300">
    <property type="term" value="F:enoyl-CoA hydratase activity"/>
    <property type="evidence" value="ECO:0007669"/>
    <property type="project" value="UniProtKB-EC"/>
</dbReference>
<gene>
    <name evidence="2" type="ORF">DBW92_00225</name>
</gene>
<dbReference type="SUPFAM" id="SSF52096">
    <property type="entry name" value="ClpP/crotonase"/>
    <property type="match status" value="1"/>
</dbReference>
<dbReference type="NCBIfam" id="NF006109">
    <property type="entry name" value="PRK08260.1"/>
    <property type="match status" value="1"/>
</dbReference>
<dbReference type="Pfam" id="PF00378">
    <property type="entry name" value="ECH_1"/>
    <property type="match status" value="1"/>
</dbReference>
<dbReference type="AlphaFoldDB" id="A0A368C992"/>
<protein>
    <submittedName>
        <fullName evidence="2">Enoyl-CoA hydratase</fullName>
        <ecNumber evidence="2">4.2.1.17</ecNumber>
    </submittedName>
</protein>
<dbReference type="Gene3D" id="3.90.226.10">
    <property type="entry name" value="2-enoyl-CoA Hydratase, Chain A, domain 1"/>
    <property type="match status" value="1"/>
</dbReference>
<reference evidence="2 3" key="1">
    <citation type="journal article" date="2018" name="Microbiome">
        <title>Fine metagenomic profile of the Mediterranean stratified and mixed water columns revealed by assembly and recruitment.</title>
        <authorList>
            <person name="Haro-Moreno J.M."/>
            <person name="Lopez-Perez M."/>
            <person name="De La Torre J.R."/>
            <person name="Picazo A."/>
            <person name="Camacho A."/>
            <person name="Rodriguez-Valera F."/>
        </authorList>
    </citation>
    <scope>NUCLEOTIDE SEQUENCE [LARGE SCALE GENOMIC DNA]</scope>
    <source>
        <strain evidence="2">MED-G78</strain>
    </source>
</reference>
<organism evidence="2 3">
    <name type="scientific">SAR86 cluster bacterium</name>
    <dbReference type="NCBI Taxonomy" id="2030880"/>
    <lineage>
        <taxon>Bacteria</taxon>
        <taxon>Pseudomonadati</taxon>
        <taxon>Pseudomonadota</taxon>
        <taxon>Gammaproteobacteria</taxon>
        <taxon>SAR86 cluster</taxon>
    </lineage>
</organism>
<dbReference type="InterPro" id="IPR001753">
    <property type="entry name" value="Enoyl-CoA_hydra/iso"/>
</dbReference>
<keyword evidence="2" id="KW-0456">Lyase</keyword>
<evidence type="ECO:0000313" key="3">
    <source>
        <dbReference type="Proteomes" id="UP000252915"/>
    </source>
</evidence>
<comment type="similarity">
    <text evidence="1">Belongs to the enoyl-CoA hydratase/isomerase family.</text>
</comment>